<dbReference type="PROSITE" id="PS00462">
    <property type="entry name" value="G_GLU_TRANSPEPTIDASE"/>
    <property type="match status" value="1"/>
</dbReference>
<reference evidence="13 14" key="1">
    <citation type="journal article" date="2018" name="Int. J. Syst. Evol. Microbiol.">
        <title>Planococcus salinus sp. nov., a moderately halophilic bacterium isolated from a saline-alkali soil.</title>
        <authorList>
            <person name="Gan L."/>
        </authorList>
    </citation>
    <scope>NUCLEOTIDE SEQUENCE [LARGE SCALE GENOMIC DNA]</scope>
    <source>
        <strain evidence="13 14">LCB217</strain>
    </source>
</reference>
<dbReference type="PANTHER" id="PTHR43199">
    <property type="entry name" value="GLUTATHIONE HYDROLASE"/>
    <property type="match status" value="1"/>
</dbReference>
<dbReference type="AlphaFoldDB" id="A0A3M8PDK9"/>
<dbReference type="InterPro" id="IPR000101">
    <property type="entry name" value="GGT_peptidase"/>
</dbReference>
<keyword evidence="14" id="KW-1185">Reference proteome</keyword>
<evidence type="ECO:0000256" key="10">
    <source>
        <dbReference type="PIRSR" id="PIRSR600101-2"/>
    </source>
</evidence>
<sequence>MKNRGRTAAFLFLVVFLVIGSFAGPVSAKNYGLDYDAFSEVATAHGGMVTTAHPLASEIGADVLEHGGNAIDAAIAIQFALNVAEPMMSGIGGGGFMMVHDGETGETQIVNSRERAPAGATPDMFLDENGEPIPFDERSTGGTAVGVPGTLKGLEEAHYRWGSQPFEKLISPAIKLAHKGFPIDSVLAEAIEDNAEKLQRSAAGDVFLPDGAPLEEGDVLVQPELAQTLKMIRAHGTDVFYEGEIADALAATVQEFGGSMTAQDLDDYDLSVDEPVWGEFQGYDIASMPPPSSGGVFLLQMLGILDGFDLSQYDVKSWEKYHLLAESMHLAYADRAVYAGDPDFVDLPVAGLLHPDYIAERRALIDLDSVNENPEAGDPWQYEDTTPDYQAVEQPAGAAPGETTHFSVADRWGNFVSYTTTIEQVFGTGIMVPGYGFMLNNELTDFDAVPGGANEVQPYKRPLSSMTPTIVFDEVGPILTVGSPGGPTIITSVLQTILHAIEYDMELKEAVEEPRIYTNNLESYSYEEGIPAEVLTILNEMGHSFGEESTVIGNVQSIQVDPVNGELKGVADSSRNGAAIGVDWHGDKGHGHGKGKGKWKEKGHKK</sequence>
<evidence type="ECO:0000256" key="11">
    <source>
        <dbReference type="RuleBase" id="RU368036"/>
    </source>
</evidence>
<feature type="compositionally biased region" description="Basic residues" evidence="12">
    <location>
        <begin position="591"/>
        <end position="606"/>
    </location>
</feature>
<dbReference type="GO" id="GO:0036374">
    <property type="term" value="F:glutathione hydrolase activity"/>
    <property type="evidence" value="ECO:0007669"/>
    <property type="project" value="UniProtKB-UniRule"/>
</dbReference>
<evidence type="ECO:0000256" key="12">
    <source>
        <dbReference type="SAM" id="MobiDB-lite"/>
    </source>
</evidence>
<evidence type="ECO:0000313" key="14">
    <source>
        <dbReference type="Proteomes" id="UP000275473"/>
    </source>
</evidence>
<dbReference type="EC" id="3.4.19.13" evidence="11"/>
<feature type="binding site" evidence="10">
    <location>
        <begin position="464"/>
        <end position="465"/>
    </location>
    <ligand>
        <name>L-glutamate</name>
        <dbReference type="ChEBI" id="CHEBI:29985"/>
    </ligand>
</feature>
<dbReference type="Gene3D" id="3.60.20.40">
    <property type="match status" value="1"/>
</dbReference>
<evidence type="ECO:0000313" key="13">
    <source>
        <dbReference type="EMBL" id="RNF41241.1"/>
    </source>
</evidence>
<keyword evidence="5 11" id="KW-0378">Hydrolase</keyword>
<dbReference type="GO" id="GO:0006751">
    <property type="term" value="P:glutathione catabolic process"/>
    <property type="evidence" value="ECO:0007669"/>
    <property type="project" value="UniProtKB-UniRule"/>
</dbReference>
<dbReference type="InterPro" id="IPR051792">
    <property type="entry name" value="GGT_bact"/>
</dbReference>
<evidence type="ECO:0000256" key="9">
    <source>
        <dbReference type="PIRSR" id="PIRSR600101-1"/>
    </source>
</evidence>
<dbReference type="Pfam" id="PF01019">
    <property type="entry name" value="G_glu_transpept"/>
    <property type="match status" value="1"/>
</dbReference>
<gene>
    <name evidence="13" type="primary">ggt</name>
    <name evidence="13" type="ORF">EEX84_02525</name>
</gene>
<accession>A0A3M8PDK9</accession>
<evidence type="ECO:0000256" key="1">
    <source>
        <dbReference type="ARBA" id="ARBA00001049"/>
    </source>
</evidence>
<keyword evidence="11" id="KW-0317">Glutathione biosynthesis</keyword>
<name>A0A3M8PDK9_9BACL</name>
<dbReference type="InterPro" id="IPR029055">
    <property type="entry name" value="Ntn_hydrolases_N"/>
</dbReference>
<comment type="PTM">
    <text evidence="11">Cleaved by autocatalysis into a large and a small subunit.</text>
</comment>
<dbReference type="OrthoDB" id="9781342at2"/>
<feature type="binding site" evidence="10">
    <location>
        <position position="445"/>
    </location>
    <ligand>
        <name>L-glutamate</name>
        <dbReference type="ChEBI" id="CHEBI:29985"/>
    </ligand>
</feature>
<feature type="binding site" evidence="10">
    <location>
        <position position="113"/>
    </location>
    <ligand>
        <name>L-glutamate</name>
        <dbReference type="ChEBI" id="CHEBI:29985"/>
    </ligand>
</feature>
<evidence type="ECO:0000256" key="8">
    <source>
        <dbReference type="ARBA" id="ARBA00047417"/>
    </source>
</evidence>
<comment type="pathway">
    <text evidence="11">Sulfur metabolism; glutathione metabolism.</text>
</comment>
<dbReference type="InterPro" id="IPR043137">
    <property type="entry name" value="GGT_ssub_C"/>
</dbReference>
<dbReference type="InterPro" id="IPR043138">
    <property type="entry name" value="GGT_lsub"/>
</dbReference>
<comment type="subunit">
    <text evidence="11">This enzyme consists of two polypeptide chains, which are synthesized in precursor form from a single polypeptide.</text>
</comment>
<dbReference type="PRINTS" id="PR01210">
    <property type="entry name" value="GGTRANSPTASE"/>
</dbReference>
<dbReference type="Proteomes" id="UP000275473">
    <property type="component" value="Unassembled WGS sequence"/>
</dbReference>
<dbReference type="InterPro" id="IPR055262">
    <property type="entry name" value="GGT_CS"/>
</dbReference>
<keyword evidence="7 11" id="KW-0012">Acyltransferase</keyword>
<feature type="region of interest" description="Disordered" evidence="12">
    <location>
        <begin position="578"/>
        <end position="606"/>
    </location>
</feature>
<dbReference type="PANTHER" id="PTHR43199:SF1">
    <property type="entry name" value="GLUTATHIONE HYDROLASE PROENZYME"/>
    <property type="match status" value="1"/>
</dbReference>
<evidence type="ECO:0000256" key="6">
    <source>
        <dbReference type="ARBA" id="ARBA00023145"/>
    </source>
</evidence>
<evidence type="ECO:0000256" key="5">
    <source>
        <dbReference type="ARBA" id="ARBA00022801"/>
    </source>
</evidence>
<dbReference type="EMBL" id="RIAX01000001">
    <property type="protein sequence ID" value="RNF41241.1"/>
    <property type="molecule type" value="Genomic_DNA"/>
</dbReference>
<protein>
    <recommendedName>
        <fullName evidence="11">Glutathione hydrolase proenzyme</fullName>
        <ecNumber evidence="11">2.3.2.2</ecNumber>
        <ecNumber evidence="11">3.4.19.13</ecNumber>
    </recommendedName>
    <component>
        <recommendedName>
            <fullName evidence="11">Glutathione hydrolase large chain</fullName>
        </recommendedName>
    </component>
    <component>
        <recommendedName>
            <fullName evidence="11">Glutathione hydrolase small chain</fullName>
        </recommendedName>
    </component>
</protein>
<keyword evidence="4 11" id="KW-0808">Transferase</keyword>
<dbReference type="UniPathway" id="UPA00204"/>
<comment type="catalytic activity">
    <reaction evidence="1 11">
        <text>an S-substituted glutathione + H2O = an S-substituted L-cysteinylglycine + L-glutamate</text>
        <dbReference type="Rhea" id="RHEA:59468"/>
        <dbReference type="ChEBI" id="CHEBI:15377"/>
        <dbReference type="ChEBI" id="CHEBI:29985"/>
        <dbReference type="ChEBI" id="CHEBI:90779"/>
        <dbReference type="ChEBI" id="CHEBI:143103"/>
        <dbReference type="EC" id="3.4.19.13"/>
    </reaction>
</comment>
<dbReference type="NCBIfam" id="TIGR00066">
    <property type="entry name" value="g_glut_trans"/>
    <property type="match status" value="1"/>
</dbReference>
<dbReference type="SUPFAM" id="SSF56235">
    <property type="entry name" value="N-terminal nucleophile aminohydrolases (Ntn hydrolases)"/>
    <property type="match status" value="1"/>
</dbReference>
<proteinExistence type="inferred from homology"/>
<evidence type="ECO:0000256" key="7">
    <source>
        <dbReference type="ARBA" id="ARBA00023315"/>
    </source>
</evidence>
<organism evidence="13 14">
    <name type="scientific">Planococcus salinus</name>
    <dbReference type="NCBI Taxonomy" id="1848460"/>
    <lineage>
        <taxon>Bacteria</taxon>
        <taxon>Bacillati</taxon>
        <taxon>Bacillota</taxon>
        <taxon>Bacilli</taxon>
        <taxon>Bacillales</taxon>
        <taxon>Caryophanaceae</taxon>
        <taxon>Planococcus</taxon>
    </lineage>
</organism>
<feature type="active site" description="Nucleophile" evidence="9">
    <location>
        <position position="403"/>
    </location>
</feature>
<comment type="catalytic activity">
    <reaction evidence="2 11">
        <text>glutathione + H2O = L-cysteinylglycine + L-glutamate</text>
        <dbReference type="Rhea" id="RHEA:28807"/>
        <dbReference type="ChEBI" id="CHEBI:15377"/>
        <dbReference type="ChEBI" id="CHEBI:29985"/>
        <dbReference type="ChEBI" id="CHEBI:57925"/>
        <dbReference type="ChEBI" id="CHEBI:61694"/>
        <dbReference type="EC" id="3.4.19.13"/>
    </reaction>
</comment>
<evidence type="ECO:0000256" key="2">
    <source>
        <dbReference type="ARBA" id="ARBA00001089"/>
    </source>
</evidence>
<dbReference type="EC" id="2.3.2.2" evidence="11"/>
<comment type="caution">
    <text evidence="13">The sequence shown here is derived from an EMBL/GenBank/DDBJ whole genome shotgun (WGS) entry which is preliminary data.</text>
</comment>
<dbReference type="Gene3D" id="1.10.246.130">
    <property type="match status" value="1"/>
</dbReference>
<dbReference type="GO" id="GO:0103068">
    <property type="term" value="F:leukotriene C4 gamma-glutamyl transferase activity"/>
    <property type="evidence" value="ECO:0007669"/>
    <property type="project" value="UniProtKB-EC"/>
</dbReference>
<comment type="similarity">
    <text evidence="3 11">Belongs to the gamma-glutamyltransferase family.</text>
</comment>
<dbReference type="RefSeq" id="WP_123163988.1">
    <property type="nucleotide sequence ID" value="NZ_RIAX01000001.1"/>
</dbReference>
<evidence type="ECO:0000256" key="4">
    <source>
        <dbReference type="ARBA" id="ARBA00022679"/>
    </source>
</evidence>
<keyword evidence="6 11" id="KW-0865">Zymogen</keyword>
<comment type="catalytic activity">
    <reaction evidence="8 11">
        <text>an N-terminal (5-L-glutamyl)-[peptide] + an alpha-amino acid = 5-L-glutamyl amino acid + an N-terminal L-alpha-aminoacyl-[peptide]</text>
        <dbReference type="Rhea" id="RHEA:23904"/>
        <dbReference type="Rhea" id="RHEA-COMP:9780"/>
        <dbReference type="Rhea" id="RHEA-COMP:9795"/>
        <dbReference type="ChEBI" id="CHEBI:77644"/>
        <dbReference type="ChEBI" id="CHEBI:78597"/>
        <dbReference type="ChEBI" id="CHEBI:78599"/>
        <dbReference type="ChEBI" id="CHEBI:78608"/>
        <dbReference type="EC" id="2.3.2.2"/>
    </reaction>
</comment>
<feature type="binding site" evidence="10">
    <location>
        <position position="486"/>
    </location>
    <ligand>
        <name>L-glutamate</name>
        <dbReference type="ChEBI" id="CHEBI:29985"/>
    </ligand>
</feature>
<evidence type="ECO:0000256" key="3">
    <source>
        <dbReference type="ARBA" id="ARBA00009381"/>
    </source>
</evidence>
<dbReference type="GO" id="GO:0006750">
    <property type="term" value="P:glutathione biosynthetic process"/>
    <property type="evidence" value="ECO:0007669"/>
    <property type="project" value="UniProtKB-KW"/>
</dbReference>